<sequence>MPALEGFSSHEFAMGISDPTRVSSSAGLNDAEVLKDVRARFDDKTARIGADVNKNTSEYVYAMIGDLDTRSMALVAADTSGTFSDEEKNLAVMATQWQDHFRAGGYVGSPELHNTYIGMGLSAVRPEDRAEVMRVYDGEAAKDTSVRSQLGRASARVTLGEEQSKSVFGDISASTNPDDKMLSLLVEAMTKAKETDPQITSKLHGINTADDLKKAEWFKPYVERFNQLLDEQAANSVKAA</sequence>
<proteinExistence type="predicted"/>
<accession>A0A7X5Y2V6</accession>
<dbReference type="RefSeq" id="WP_125973727.1">
    <property type="nucleotide sequence ID" value="NZ_BAAADY010000027.1"/>
</dbReference>
<evidence type="ECO:0000313" key="1">
    <source>
        <dbReference type="EMBL" id="NJB99643.1"/>
    </source>
</evidence>
<name>A0A7X5Y2V6_9SPHN</name>
<comment type="caution">
    <text evidence="1">The sequence shown here is derived from an EMBL/GenBank/DDBJ whole genome shotgun (WGS) entry which is preliminary data.</text>
</comment>
<reference evidence="1 2" key="1">
    <citation type="submission" date="2020-03" db="EMBL/GenBank/DDBJ databases">
        <title>Genomic Encyclopedia of Type Strains, Phase IV (KMG-IV): sequencing the most valuable type-strain genomes for metagenomic binning, comparative biology and taxonomic classification.</title>
        <authorList>
            <person name="Goeker M."/>
        </authorList>
    </citation>
    <scope>NUCLEOTIDE SEQUENCE [LARGE SCALE GENOMIC DNA]</scope>
    <source>
        <strain evidence="1 2">DSM 7225</strain>
    </source>
</reference>
<organism evidence="1 2">
    <name type="scientific">Sphingomonas trueperi</name>
    <dbReference type="NCBI Taxonomy" id="53317"/>
    <lineage>
        <taxon>Bacteria</taxon>
        <taxon>Pseudomonadati</taxon>
        <taxon>Pseudomonadota</taxon>
        <taxon>Alphaproteobacteria</taxon>
        <taxon>Sphingomonadales</taxon>
        <taxon>Sphingomonadaceae</taxon>
        <taxon>Sphingomonas</taxon>
    </lineage>
</organism>
<protein>
    <submittedName>
        <fullName evidence="1">Uncharacterized protein</fullName>
    </submittedName>
</protein>
<evidence type="ECO:0000313" key="2">
    <source>
        <dbReference type="Proteomes" id="UP000531251"/>
    </source>
</evidence>
<gene>
    <name evidence="1" type="ORF">GGR89_003988</name>
</gene>
<dbReference type="Proteomes" id="UP000531251">
    <property type="component" value="Unassembled WGS sequence"/>
</dbReference>
<dbReference type="AlphaFoldDB" id="A0A7X5Y2V6"/>
<keyword evidence="2" id="KW-1185">Reference proteome</keyword>
<dbReference type="EMBL" id="JAATJB010000018">
    <property type="protein sequence ID" value="NJB99643.1"/>
    <property type="molecule type" value="Genomic_DNA"/>
</dbReference>